<dbReference type="Pfam" id="PF12819">
    <property type="entry name" value="Malectin_like"/>
    <property type="match status" value="1"/>
</dbReference>
<feature type="signal peptide" evidence="6">
    <location>
        <begin position="1"/>
        <end position="23"/>
    </location>
</feature>
<evidence type="ECO:0000256" key="1">
    <source>
        <dbReference type="ARBA" id="ARBA00004167"/>
    </source>
</evidence>
<evidence type="ECO:0000256" key="3">
    <source>
        <dbReference type="ARBA" id="ARBA00022729"/>
    </source>
</evidence>
<keyword evidence="4" id="KW-1133">Transmembrane helix</keyword>
<evidence type="ECO:0000259" key="7">
    <source>
        <dbReference type="Pfam" id="PF12819"/>
    </source>
</evidence>
<feature type="chain" id="PRO_5025570956" description="Malectin-like domain-containing protein" evidence="6">
    <location>
        <begin position="24"/>
        <end position="357"/>
    </location>
</feature>
<comment type="subcellular location">
    <subcellularLocation>
        <location evidence="1">Membrane</location>
        <topology evidence="1">Single-pass membrane protein</topology>
    </subcellularLocation>
</comment>
<dbReference type="OrthoDB" id="2017114at2759"/>
<accession>A0A6D2HNC6</accession>
<evidence type="ECO:0000313" key="8">
    <source>
        <dbReference type="EMBL" id="CAA7018120.1"/>
    </source>
</evidence>
<sequence length="357" mass="40581">MERFLAVLLVLIATLAIIHIGQAQSPSQQGFISLDCGLPGNEPSPYTDAGTELQFYSDATYIQSGKTGTVASNLESMLMKPYATVRFFPEGRRNCYNLPVEKGRKHLVRAWFFYGNYDGRDVKPKFALYLGPNPWATIDLEEQVNGTRVEILHIPTSNSLQICLVKTGETTPMISALEIRPMGNNSYITNSGSLSLYFRVYLTKSEKYIRKPDDQYYLYSHFAEIQDLRDDETREFNMVWNDEVMSTEPVIPDKLEITTMLSVSPRTCARGQCKFQLIRTNRSTLPPLLNALEVFTVIQFPQSETNETEVAAMRNIESTYGLSRINWQGDPCFPQQLRWDALDCSNTDIFTPPRITS</sequence>
<keyword evidence="9" id="KW-1185">Reference proteome</keyword>
<name>A0A6D2HNC6_9BRAS</name>
<proteinExistence type="predicted"/>
<dbReference type="Proteomes" id="UP000467841">
    <property type="component" value="Unassembled WGS sequence"/>
</dbReference>
<evidence type="ECO:0000313" key="9">
    <source>
        <dbReference type="Proteomes" id="UP000467841"/>
    </source>
</evidence>
<feature type="domain" description="Malectin-like" evidence="7">
    <location>
        <begin position="34"/>
        <end position="216"/>
    </location>
</feature>
<keyword evidence="3 6" id="KW-0732">Signal</keyword>
<keyword evidence="5" id="KW-0472">Membrane</keyword>
<organism evidence="8 9">
    <name type="scientific">Microthlaspi erraticum</name>
    <dbReference type="NCBI Taxonomy" id="1685480"/>
    <lineage>
        <taxon>Eukaryota</taxon>
        <taxon>Viridiplantae</taxon>
        <taxon>Streptophyta</taxon>
        <taxon>Embryophyta</taxon>
        <taxon>Tracheophyta</taxon>
        <taxon>Spermatophyta</taxon>
        <taxon>Magnoliopsida</taxon>
        <taxon>eudicotyledons</taxon>
        <taxon>Gunneridae</taxon>
        <taxon>Pentapetalae</taxon>
        <taxon>rosids</taxon>
        <taxon>malvids</taxon>
        <taxon>Brassicales</taxon>
        <taxon>Brassicaceae</taxon>
        <taxon>Coluteocarpeae</taxon>
        <taxon>Microthlaspi</taxon>
    </lineage>
</organism>
<evidence type="ECO:0000256" key="2">
    <source>
        <dbReference type="ARBA" id="ARBA00022692"/>
    </source>
</evidence>
<protein>
    <recommendedName>
        <fullName evidence="7">Malectin-like domain-containing protein</fullName>
    </recommendedName>
</protein>
<evidence type="ECO:0000256" key="5">
    <source>
        <dbReference type="ARBA" id="ARBA00023136"/>
    </source>
</evidence>
<evidence type="ECO:0000256" key="6">
    <source>
        <dbReference type="SAM" id="SignalP"/>
    </source>
</evidence>
<dbReference type="PANTHER" id="PTHR45631:SF133">
    <property type="entry name" value="PROTEIN KINASE DOMAIN-CONTAINING PROTEIN"/>
    <property type="match status" value="1"/>
</dbReference>
<dbReference type="GO" id="GO:0016020">
    <property type="term" value="C:membrane"/>
    <property type="evidence" value="ECO:0007669"/>
    <property type="project" value="UniProtKB-SubCell"/>
</dbReference>
<keyword evidence="2" id="KW-0812">Transmembrane</keyword>
<feature type="non-terminal residue" evidence="8">
    <location>
        <position position="357"/>
    </location>
</feature>
<dbReference type="InterPro" id="IPR024788">
    <property type="entry name" value="Malectin-like_Carb-bd_dom"/>
</dbReference>
<dbReference type="EMBL" id="CACVBM020000354">
    <property type="protein sequence ID" value="CAA7018120.1"/>
    <property type="molecule type" value="Genomic_DNA"/>
</dbReference>
<comment type="caution">
    <text evidence="8">The sequence shown here is derived from an EMBL/GenBank/DDBJ whole genome shotgun (WGS) entry which is preliminary data.</text>
</comment>
<reference evidence="8" key="1">
    <citation type="submission" date="2020-01" db="EMBL/GenBank/DDBJ databases">
        <authorList>
            <person name="Mishra B."/>
        </authorList>
    </citation>
    <scope>NUCLEOTIDE SEQUENCE [LARGE SCALE GENOMIC DNA]</scope>
</reference>
<dbReference type="PANTHER" id="PTHR45631">
    <property type="entry name" value="OS07G0107800 PROTEIN-RELATED"/>
    <property type="match status" value="1"/>
</dbReference>
<evidence type="ECO:0000256" key="4">
    <source>
        <dbReference type="ARBA" id="ARBA00022989"/>
    </source>
</evidence>
<dbReference type="AlphaFoldDB" id="A0A6D2HNC6"/>
<gene>
    <name evidence="8" type="ORF">MERR_LOCUS5355</name>
</gene>